<name>A0A0U2Y2M2_9CREN</name>
<evidence type="ECO:0000313" key="1">
    <source>
        <dbReference type="EMBL" id="ALU29809.1"/>
    </source>
</evidence>
<accession>A0A0U2Y2M2</accession>
<evidence type="ECO:0000313" key="2">
    <source>
        <dbReference type="EMBL" id="ALU32548.1"/>
    </source>
</evidence>
<dbReference type="EMBL" id="CP013694">
    <property type="protein sequence ID" value="ALU29809.1"/>
    <property type="molecule type" value="Genomic_DNA"/>
</dbReference>
<dbReference type="AlphaFoldDB" id="A0A0U2Y2M2"/>
<dbReference type="GeneID" id="14552619"/>
<dbReference type="InterPro" id="IPR036390">
    <property type="entry name" value="WH_DNA-bd_sf"/>
</dbReference>
<protein>
    <submittedName>
        <fullName evidence="1">Uncharacterized protein</fullName>
    </submittedName>
</protein>
<dbReference type="SUPFAM" id="SSF46785">
    <property type="entry name" value="Winged helix' DNA-binding domain"/>
    <property type="match status" value="1"/>
</dbReference>
<gene>
    <name evidence="1" type="ORF">ATY89_07570</name>
    <name evidence="2" type="ORF">ATZ20_10590</name>
</gene>
<dbReference type="Proteomes" id="UP000065473">
    <property type="component" value="Chromosome"/>
</dbReference>
<dbReference type="OrthoDB" id="33094at2157"/>
<sequence length="209" mass="24132">MIRLEPNDILVLEELILYIQLTSYRFSKLTGISNATAWRTFNRLVGLGLVKREDKRGFSITARGAIILYLNTSKGNVRRRCLSVLKKLWNYDGDEEKLKYFLEDVDKVLKSMNLSPFVICFNQPVTIATMLYNKQDELREETKEVIANILINFFPSIDLRNGCKAIISYDNNGKPYVLAAKCKREGIKLRYYCPEISKYLSVTNAELPQ</sequence>
<dbReference type="PaxDb" id="1435377-SUSAZ_09575"/>
<dbReference type="Proteomes" id="UP000060043">
    <property type="component" value="Chromosome"/>
</dbReference>
<dbReference type="EMBL" id="CP013695">
    <property type="protein sequence ID" value="ALU32548.1"/>
    <property type="molecule type" value="Genomic_DNA"/>
</dbReference>
<reference evidence="3 4" key="1">
    <citation type="submission" date="2015-12" db="EMBL/GenBank/DDBJ databases">
        <title>A stable core within a dynamic pangenome in Sulfolobus acidocaldarius.</title>
        <authorList>
            <person name="Anderson R."/>
            <person name="Kouris A."/>
            <person name="Seward C."/>
            <person name="Campbell K."/>
            <person name="Whitaker R."/>
        </authorList>
    </citation>
    <scope>NUCLEOTIDE SEQUENCE [LARGE SCALE GENOMIC DNA]</scope>
    <source>
        <strain evidence="1 4">GG12-C01-09</strain>
        <strain evidence="2 3">NG05B_CO5_07</strain>
    </source>
</reference>
<dbReference type="RefSeq" id="WP_011278899.1">
    <property type="nucleotide sequence ID" value="NZ_BHWZ01000006.1"/>
</dbReference>
<dbReference type="STRING" id="1435377.SUSAZ_09575"/>
<evidence type="ECO:0000313" key="3">
    <source>
        <dbReference type="Proteomes" id="UP000060043"/>
    </source>
</evidence>
<organism evidence="1 4">
    <name type="scientific">Sulfolobus acidocaldarius</name>
    <dbReference type="NCBI Taxonomy" id="2285"/>
    <lineage>
        <taxon>Archaea</taxon>
        <taxon>Thermoproteota</taxon>
        <taxon>Thermoprotei</taxon>
        <taxon>Sulfolobales</taxon>
        <taxon>Sulfolobaceae</taxon>
        <taxon>Sulfolobus</taxon>
    </lineage>
</organism>
<evidence type="ECO:0000313" key="4">
    <source>
        <dbReference type="Proteomes" id="UP000065473"/>
    </source>
</evidence>
<proteinExistence type="predicted"/>
<dbReference type="OMA" id="MSICFNQ"/>